<evidence type="ECO:0000313" key="3">
    <source>
        <dbReference type="EMBL" id="UOE96837.1"/>
    </source>
</evidence>
<dbReference type="InterPro" id="IPR036388">
    <property type="entry name" value="WH-like_DNA-bd_sf"/>
</dbReference>
<dbReference type="SUPFAM" id="SSF46785">
    <property type="entry name" value="Winged helix' DNA-binding domain"/>
    <property type="match status" value="1"/>
</dbReference>
<proteinExistence type="inferred from homology"/>
<dbReference type="InterPro" id="IPR036390">
    <property type="entry name" value="WH_DNA-bd_sf"/>
</dbReference>
<dbReference type="AlphaFoldDB" id="A0AAJ5LCW0"/>
<dbReference type="InterPro" id="IPR001845">
    <property type="entry name" value="HTH_ArsR_DNA-bd_dom"/>
</dbReference>
<feature type="domain" description="HTH arsR-type" evidence="2">
    <location>
        <begin position="1"/>
        <end position="93"/>
    </location>
</feature>
<comment type="similarity">
    <text evidence="1">Belongs to the sulfur carrier protein TusA family.</text>
</comment>
<dbReference type="InterPro" id="IPR001455">
    <property type="entry name" value="TusA-like"/>
</dbReference>
<dbReference type="Pfam" id="PF01022">
    <property type="entry name" value="HTH_5"/>
    <property type="match status" value="1"/>
</dbReference>
<organism evidence="3 4">
    <name type="scientific">Fervidobacterium islandicum</name>
    <dbReference type="NCBI Taxonomy" id="2423"/>
    <lineage>
        <taxon>Bacteria</taxon>
        <taxon>Thermotogati</taxon>
        <taxon>Thermotogota</taxon>
        <taxon>Thermotogae</taxon>
        <taxon>Thermotogales</taxon>
        <taxon>Fervidobacteriaceae</taxon>
        <taxon>Fervidobacterium</taxon>
    </lineage>
</organism>
<dbReference type="PANTHER" id="PTHR33279:SF6">
    <property type="entry name" value="SULFUR CARRIER PROTEIN YEDF-RELATED"/>
    <property type="match status" value="1"/>
</dbReference>
<evidence type="ECO:0000313" key="4">
    <source>
        <dbReference type="Proteomes" id="UP000093740"/>
    </source>
</evidence>
<dbReference type="SMART" id="SM00418">
    <property type="entry name" value="HTH_ARSR"/>
    <property type="match status" value="1"/>
</dbReference>
<evidence type="ECO:0000256" key="1">
    <source>
        <dbReference type="ARBA" id="ARBA00008984"/>
    </source>
</evidence>
<dbReference type="RefSeq" id="WP_033191010.1">
    <property type="nucleotide sequence ID" value="NZ_CP014334.2"/>
</dbReference>
<dbReference type="SUPFAM" id="SSF64307">
    <property type="entry name" value="SirA-like"/>
    <property type="match status" value="1"/>
</dbReference>
<dbReference type="CDD" id="cd00291">
    <property type="entry name" value="SirA_YedF_YeeD"/>
    <property type="match status" value="1"/>
</dbReference>
<dbReference type="KEGG" id="fia:NA23_10590"/>
<dbReference type="PANTHER" id="PTHR33279">
    <property type="entry name" value="SULFUR CARRIER PROTEIN YEDF-RELATED"/>
    <property type="match status" value="1"/>
</dbReference>
<dbReference type="InterPro" id="IPR036868">
    <property type="entry name" value="TusA-like_sf"/>
</dbReference>
<sequence>MKKKLTLENLFKILANQKRLEILMAVYDNNQTATEVSKIVGLDISTTYRYLKSLKEAGILNSRIVKGIEMFDFSSEEVYKILQYAINFINKLNAEGRFCENLAACEIESRPIVQISGEPDYVLDMRGEMCPVPGLTTQQVLSELEDGKILLVIVDYPLSAERIPNRVEQLGHELIGRTIDNQGNFYIYIKVKKTNTSE</sequence>
<dbReference type="Gene3D" id="3.30.110.40">
    <property type="entry name" value="TusA-like domain"/>
    <property type="match status" value="1"/>
</dbReference>
<dbReference type="Gene3D" id="1.10.10.10">
    <property type="entry name" value="Winged helix-like DNA-binding domain superfamily/Winged helix DNA-binding domain"/>
    <property type="match status" value="1"/>
</dbReference>
<dbReference type="GO" id="GO:0003700">
    <property type="term" value="F:DNA-binding transcription factor activity"/>
    <property type="evidence" value="ECO:0007669"/>
    <property type="project" value="InterPro"/>
</dbReference>
<dbReference type="InterPro" id="IPR011991">
    <property type="entry name" value="ArsR-like_HTH"/>
</dbReference>
<dbReference type="PROSITE" id="PS01148">
    <property type="entry name" value="UPF0033"/>
    <property type="match status" value="1"/>
</dbReference>
<dbReference type="PROSITE" id="PS50987">
    <property type="entry name" value="HTH_ARSR_2"/>
    <property type="match status" value="1"/>
</dbReference>
<name>A0AAJ5LCW0_FERIS</name>
<gene>
    <name evidence="3" type="ORF">NA23_10590</name>
</gene>
<protein>
    <submittedName>
        <fullName evidence="3">Sulfurtransferase TusA family protein</fullName>
    </submittedName>
</protein>
<dbReference type="Proteomes" id="UP000093740">
    <property type="component" value="Chromosome"/>
</dbReference>
<accession>A0AAJ5LCW0</accession>
<evidence type="ECO:0000259" key="2">
    <source>
        <dbReference type="PROSITE" id="PS50987"/>
    </source>
</evidence>
<keyword evidence="4" id="KW-1185">Reference proteome</keyword>
<dbReference type="Pfam" id="PF01206">
    <property type="entry name" value="TusA"/>
    <property type="match status" value="1"/>
</dbReference>
<reference evidence="3 4" key="1">
    <citation type="journal article" date="2015" name="Stand. Genomic Sci.">
        <title>Genome sequence of a native-feather degrading extremely thermophilic Eubacterium, Fervidobacterium islandicum AW-1.</title>
        <authorList>
            <person name="Lee Y.J."/>
            <person name="Jeong H."/>
            <person name="Park G.S."/>
            <person name="Kwak Y."/>
            <person name="Lee S.J."/>
            <person name="Lee S.J."/>
            <person name="Park M.K."/>
            <person name="Kim J.Y."/>
            <person name="Kang H.K."/>
            <person name="Shin J.H."/>
            <person name="Lee D.W."/>
        </authorList>
    </citation>
    <scope>NUCLEOTIDE SEQUENCE [LARGE SCALE GENOMIC DNA]</scope>
    <source>
        <strain evidence="3 4">AW-1</strain>
    </source>
</reference>
<dbReference type="CDD" id="cd00090">
    <property type="entry name" value="HTH_ARSR"/>
    <property type="match status" value="1"/>
</dbReference>
<dbReference type="EMBL" id="CP014334">
    <property type="protein sequence ID" value="UOE96837.1"/>
    <property type="molecule type" value="Genomic_DNA"/>
</dbReference>